<sequence>MDLSKQSIKPFSIKNDKEKIMSILSKYVPQYNISNTEYHSAIDTIKSEIESNQSIVSNLQSNGIALSQYMTGGSTLSRDSIFSIKRSGFNFRNSKDRIIQIMEKNEKDSFQTMDMSHQFVNTLDQQQTISQKNKQFNFRQRKSQQ</sequence>
<organism evidence="1 2">
    <name type="scientific">Tetrahymena thermophila (strain SB210)</name>
    <dbReference type="NCBI Taxonomy" id="312017"/>
    <lineage>
        <taxon>Eukaryota</taxon>
        <taxon>Sar</taxon>
        <taxon>Alveolata</taxon>
        <taxon>Ciliophora</taxon>
        <taxon>Intramacronucleata</taxon>
        <taxon>Oligohymenophorea</taxon>
        <taxon>Hymenostomatida</taxon>
        <taxon>Tetrahymenina</taxon>
        <taxon>Tetrahymenidae</taxon>
        <taxon>Tetrahymena</taxon>
    </lineage>
</organism>
<dbReference type="GeneID" id="7837644"/>
<dbReference type="Proteomes" id="UP000009168">
    <property type="component" value="Unassembled WGS sequence"/>
</dbReference>
<dbReference type="InParanoid" id="Q24I92"/>
<evidence type="ECO:0000313" key="1">
    <source>
        <dbReference type="EMBL" id="EAS07505.2"/>
    </source>
</evidence>
<name>Q24I92_TETTS</name>
<dbReference type="HOGENOM" id="CLU_1997162_0_0_1"/>
<dbReference type="EMBL" id="GG662225">
    <property type="protein sequence ID" value="EAS07505.2"/>
    <property type="molecule type" value="Genomic_DNA"/>
</dbReference>
<gene>
    <name evidence="1" type="ORF">TTHERM_01035680</name>
</gene>
<keyword evidence="2" id="KW-1185">Reference proteome</keyword>
<dbReference type="KEGG" id="tet:TTHERM_01035680"/>
<dbReference type="AlphaFoldDB" id="Q24I92"/>
<protein>
    <submittedName>
        <fullName evidence="1">Uncharacterized protein</fullName>
    </submittedName>
</protein>
<proteinExistence type="predicted"/>
<evidence type="ECO:0000313" key="2">
    <source>
        <dbReference type="Proteomes" id="UP000009168"/>
    </source>
</evidence>
<dbReference type="RefSeq" id="XP_001027747.2">
    <property type="nucleotide sequence ID" value="XM_001027747.2"/>
</dbReference>
<reference evidence="2" key="1">
    <citation type="journal article" date="2006" name="PLoS Biol.">
        <title>Macronuclear genome sequence of the ciliate Tetrahymena thermophila, a model eukaryote.</title>
        <authorList>
            <person name="Eisen J.A."/>
            <person name="Coyne R.S."/>
            <person name="Wu M."/>
            <person name="Wu D."/>
            <person name="Thiagarajan M."/>
            <person name="Wortman J.R."/>
            <person name="Badger J.H."/>
            <person name="Ren Q."/>
            <person name="Amedeo P."/>
            <person name="Jones K.M."/>
            <person name="Tallon L.J."/>
            <person name="Delcher A.L."/>
            <person name="Salzberg S.L."/>
            <person name="Silva J.C."/>
            <person name="Haas B.J."/>
            <person name="Majoros W.H."/>
            <person name="Farzad M."/>
            <person name="Carlton J.M."/>
            <person name="Smith R.K. Jr."/>
            <person name="Garg J."/>
            <person name="Pearlman R.E."/>
            <person name="Karrer K.M."/>
            <person name="Sun L."/>
            <person name="Manning G."/>
            <person name="Elde N.C."/>
            <person name="Turkewitz A.P."/>
            <person name="Asai D.J."/>
            <person name="Wilkes D.E."/>
            <person name="Wang Y."/>
            <person name="Cai H."/>
            <person name="Collins K."/>
            <person name="Stewart B.A."/>
            <person name="Lee S.R."/>
            <person name="Wilamowska K."/>
            <person name="Weinberg Z."/>
            <person name="Ruzzo W.L."/>
            <person name="Wloga D."/>
            <person name="Gaertig J."/>
            <person name="Frankel J."/>
            <person name="Tsao C.-C."/>
            <person name="Gorovsky M.A."/>
            <person name="Keeling P.J."/>
            <person name="Waller R.F."/>
            <person name="Patron N.J."/>
            <person name="Cherry J.M."/>
            <person name="Stover N.A."/>
            <person name="Krieger C.J."/>
            <person name="del Toro C."/>
            <person name="Ryder H.F."/>
            <person name="Williamson S.C."/>
            <person name="Barbeau R.A."/>
            <person name="Hamilton E.P."/>
            <person name="Orias E."/>
        </authorList>
    </citation>
    <scope>NUCLEOTIDE SEQUENCE [LARGE SCALE GENOMIC DNA]</scope>
    <source>
        <strain evidence="2">SB210</strain>
    </source>
</reference>
<accession>Q24I92</accession>